<proteinExistence type="predicted"/>
<evidence type="ECO:0000313" key="3">
    <source>
        <dbReference type="Proteomes" id="UP000887569"/>
    </source>
</evidence>
<dbReference type="SMART" id="SM00271">
    <property type="entry name" value="DnaJ"/>
    <property type="match status" value="1"/>
</dbReference>
<dbReference type="PRINTS" id="PR00625">
    <property type="entry name" value="JDOMAIN"/>
</dbReference>
<dbReference type="PANTHER" id="PTHR44825">
    <property type="match status" value="1"/>
</dbReference>
<dbReference type="WBParaSite" id="PgR027_g049_t02">
    <property type="protein sequence ID" value="PgR027_g049_t02"/>
    <property type="gene ID" value="PgR027_g049"/>
</dbReference>
<evidence type="ECO:0000256" key="1">
    <source>
        <dbReference type="SAM" id="Phobius"/>
    </source>
</evidence>
<keyword evidence="1" id="KW-0812">Transmembrane</keyword>
<feature type="domain" description="J" evidence="2">
    <location>
        <begin position="32"/>
        <end position="102"/>
    </location>
</feature>
<reference evidence="4" key="1">
    <citation type="submission" date="2022-11" db="UniProtKB">
        <authorList>
            <consortium name="WormBaseParasite"/>
        </authorList>
    </citation>
    <scope>IDENTIFICATION</scope>
</reference>
<accession>A0A915B4Z1</accession>
<dbReference type="SUPFAM" id="SSF46565">
    <property type="entry name" value="Chaperone J-domain"/>
    <property type="match status" value="1"/>
</dbReference>
<organism evidence="3 4">
    <name type="scientific">Parascaris univalens</name>
    <name type="common">Nematode worm</name>
    <dbReference type="NCBI Taxonomy" id="6257"/>
    <lineage>
        <taxon>Eukaryota</taxon>
        <taxon>Metazoa</taxon>
        <taxon>Ecdysozoa</taxon>
        <taxon>Nematoda</taxon>
        <taxon>Chromadorea</taxon>
        <taxon>Rhabditida</taxon>
        <taxon>Spirurina</taxon>
        <taxon>Ascaridomorpha</taxon>
        <taxon>Ascaridoidea</taxon>
        <taxon>Ascarididae</taxon>
        <taxon>Parascaris</taxon>
    </lineage>
</organism>
<dbReference type="InterPro" id="IPR036869">
    <property type="entry name" value="J_dom_sf"/>
</dbReference>
<dbReference type="CDD" id="cd06257">
    <property type="entry name" value="DnaJ"/>
    <property type="match status" value="1"/>
</dbReference>
<evidence type="ECO:0000313" key="4">
    <source>
        <dbReference type="WBParaSite" id="PgR027_g049_t02"/>
    </source>
</evidence>
<name>A0A915B4Z1_PARUN</name>
<feature type="transmembrane region" description="Helical" evidence="1">
    <location>
        <begin position="167"/>
        <end position="190"/>
    </location>
</feature>
<dbReference type="InterPro" id="IPR052763">
    <property type="entry name" value="DnaJ_C4"/>
</dbReference>
<protein>
    <submittedName>
        <fullName evidence="4">J domain-containing protein</fullName>
    </submittedName>
</protein>
<dbReference type="Proteomes" id="UP000887569">
    <property type="component" value="Unplaced"/>
</dbReference>
<dbReference type="InterPro" id="IPR001623">
    <property type="entry name" value="DnaJ_domain"/>
</dbReference>
<dbReference type="PANTHER" id="PTHR44825:SF1">
    <property type="entry name" value="DNAJ HOMOLOG SUBFAMILY C MEMBER 4"/>
    <property type="match status" value="1"/>
</dbReference>
<dbReference type="PROSITE" id="PS50076">
    <property type="entry name" value="DNAJ_2"/>
    <property type="match status" value="1"/>
</dbReference>
<dbReference type="Gene3D" id="1.10.287.110">
    <property type="entry name" value="DnaJ domain"/>
    <property type="match status" value="1"/>
</dbReference>
<dbReference type="AlphaFoldDB" id="A0A915B4Z1"/>
<evidence type="ECO:0000259" key="2">
    <source>
        <dbReference type="PROSITE" id="PS50076"/>
    </source>
</evidence>
<keyword evidence="3" id="KW-1185">Reference proteome</keyword>
<keyword evidence="1" id="KW-0472">Membrane</keyword>
<dbReference type="Pfam" id="PF00226">
    <property type="entry name" value="DnaJ"/>
    <property type="match status" value="1"/>
</dbReference>
<keyword evidence="1" id="KW-1133">Transmembrane helix</keyword>
<sequence length="310" mass="36923">MLNLLYTFKIKPIIKSSTRPIYYSTQILKTHNYYELLGVSPKATPTEIKNAYYSKSKLVHPDSINHMPEEERTKRQRAFVELKEAYDVLRRPADRRIYDDRLSGRISPEYMAAEKARNHPHGYGSPPHYDYFGQDWRAFSESELGFKAKHMTPEELRKLNQRQWAVIIKYTLIGFALVLIYQLFYLLAVFRRDRQLETLIAKDEIARSFLRQREFADRRNDQQHTDELAQLLKANIDEAHQRRMESLKKKNPREIREEYRWLKAVREVDPSKRFRIRRRAAIEEEEEAEKRAALLKSQAKVSSDGHSKHE</sequence>